<dbReference type="EMBL" id="OV725082">
    <property type="protein sequence ID" value="CAH1406438.1"/>
    <property type="molecule type" value="Genomic_DNA"/>
</dbReference>
<keyword evidence="3" id="KW-1185">Reference proteome</keyword>
<evidence type="ECO:0000313" key="3">
    <source>
        <dbReference type="Proteomes" id="UP001152798"/>
    </source>
</evidence>
<dbReference type="Proteomes" id="UP001152798">
    <property type="component" value="Chromosome 6"/>
</dbReference>
<proteinExistence type="predicted"/>
<dbReference type="SUPFAM" id="SSF51905">
    <property type="entry name" value="FAD/NAD(P)-binding domain"/>
    <property type="match status" value="1"/>
</dbReference>
<accession>A0A9P0HP92</accession>
<dbReference type="AlphaFoldDB" id="A0A9P0HP92"/>
<organism evidence="2 3">
    <name type="scientific">Nezara viridula</name>
    <name type="common">Southern green stink bug</name>
    <name type="synonym">Cimex viridulus</name>
    <dbReference type="NCBI Taxonomy" id="85310"/>
    <lineage>
        <taxon>Eukaryota</taxon>
        <taxon>Metazoa</taxon>
        <taxon>Ecdysozoa</taxon>
        <taxon>Arthropoda</taxon>
        <taxon>Hexapoda</taxon>
        <taxon>Insecta</taxon>
        <taxon>Pterygota</taxon>
        <taxon>Neoptera</taxon>
        <taxon>Paraneoptera</taxon>
        <taxon>Hemiptera</taxon>
        <taxon>Heteroptera</taxon>
        <taxon>Panheteroptera</taxon>
        <taxon>Pentatomomorpha</taxon>
        <taxon>Pentatomoidea</taxon>
        <taxon>Pentatomidae</taxon>
        <taxon>Pentatominae</taxon>
        <taxon>Nezara</taxon>
    </lineage>
</organism>
<dbReference type="Gene3D" id="3.90.660.10">
    <property type="match status" value="1"/>
</dbReference>
<dbReference type="GO" id="GO:0046592">
    <property type="term" value="F:polyamine oxidase activity"/>
    <property type="evidence" value="ECO:0007669"/>
    <property type="project" value="TreeGrafter"/>
</dbReference>
<dbReference type="InterPro" id="IPR002937">
    <property type="entry name" value="Amino_oxidase"/>
</dbReference>
<evidence type="ECO:0000313" key="2">
    <source>
        <dbReference type="EMBL" id="CAH1406438.1"/>
    </source>
</evidence>
<dbReference type="PANTHER" id="PTHR10742">
    <property type="entry name" value="FLAVIN MONOAMINE OXIDASE"/>
    <property type="match status" value="1"/>
</dbReference>
<gene>
    <name evidence="2" type="ORF">NEZAVI_LOCUS14368</name>
</gene>
<protein>
    <recommendedName>
        <fullName evidence="1">Amine oxidase domain-containing protein</fullName>
    </recommendedName>
</protein>
<dbReference type="InterPro" id="IPR050281">
    <property type="entry name" value="Flavin_monoamine_oxidase"/>
</dbReference>
<dbReference type="OrthoDB" id="6588748at2759"/>
<dbReference type="Gene3D" id="3.50.50.60">
    <property type="entry name" value="FAD/NAD(P)-binding domain"/>
    <property type="match status" value="1"/>
</dbReference>
<dbReference type="Pfam" id="PF01593">
    <property type="entry name" value="Amino_oxidase"/>
    <property type="match status" value="1"/>
</dbReference>
<evidence type="ECO:0000259" key="1">
    <source>
        <dbReference type="Pfam" id="PF01593"/>
    </source>
</evidence>
<dbReference type="SUPFAM" id="SSF54373">
    <property type="entry name" value="FAD-linked reductases, C-terminal domain"/>
    <property type="match status" value="1"/>
</dbReference>
<reference evidence="2" key="1">
    <citation type="submission" date="2022-01" db="EMBL/GenBank/DDBJ databases">
        <authorList>
            <person name="King R."/>
        </authorList>
    </citation>
    <scope>NUCLEOTIDE SEQUENCE</scope>
</reference>
<sequence>MFMYKNMQPNKTRCLIGLRWLNIGRALTKAKPAKLESKSSEPVCIYDMCAIKPGTPQPAVVIIGAGMAGLSAANRLMQCGITNFKVVEAMDGPGGRMKTCWIGDAAVEMGYPYIDGASLANTVFTLAAQERLLKAPVERVVDDSLLFLTSEGRAIDSETSSKAINIFNELIENAVENEPKSGAQHGANLSSYIDCGLKAHLNSYPKHERWDISRAVYGLMGTLKAQYGEDLDKLSASALLTNEEIPGGRVKIPVGLAGLMAPLVRNLPPNAVIYCKPVHCILWGTAGPGAPRAIVKCCDGENFPADYVIVTVSLGVLKDSADRLFCPNLPSYKMSAVNSLGFGNVNRAFLKFDSPFWAESGGSLILAWTPADLAEERSWLRGVTNFEAVSGSSKVLAATVAGPEATVMESLEDHEVVEGLMSLLRRFLGSTVVPTPTEVLRSDWRKNTYFCGYKTFLSLGSGPGMLDSLSTPLPFDCGDIPPIIFFAGEHTHPTHYGTLHGSRVSGIREATRIADLTKRFGGPPVKGPPCNPCN</sequence>
<feature type="domain" description="Amine oxidase" evidence="1">
    <location>
        <begin position="67"/>
        <end position="513"/>
    </location>
</feature>
<dbReference type="PANTHER" id="PTHR10742:SF416">
    <property type="entry name" value="SPERMINE OXIDASE"/>
    <property type="match status" value="1"/>
</dbReference>
<dbReference type="InterPro" id="IPR036188">
    <property type="entry name" value="FAD/NAD-bd_sf"/>
</dbReference>
<name>A0A9P0HP92_NEZVI</name>